<feature type="region of interest" description="Disordered" evidence="1">
    <location>
        <begin position="148"/>
        <end position="219"/>
    </location>
</feature>
<dbReference type="AlphaFoldDB" id="A0A4E0RFL4"/>
<evidence type="ECO:0000313" key="3">
    <source>
        <dbReference type="EMBL" id="THD25371.1"/>
    </source>
</evidence>
<feature type="compositionally biased region" description="Polar residues" evidence="1">
    <location>
        <begin position="148"/>
        <end position="166"/>
    </location>
</feature>
<feature type="region of interest" description="Disordered" evidence="1">
    <location>
        <begin position="53"/>
        <end position="134"/>
    </location>
</feature>
<feature type="compositionally biased region" description="Basic and acidic residues" evidence="1">
    <location>
        <begin position="302"/>
        <end position="311"/>
    </location>
</feature>
<feature type="compositionally biased region" description="Basic residues" evidence="1">
    <location>
        <begin position="236"/>
        <end position="245"/>
    </location>
</feature>
<dbReference type="GO" id="GO:0031011">
    <property type="term" value="C:Ino80 complex"/>
    <property type="evidence" value="ECO:0007669"/>
    <property type="project" value="InterPro"/>
</dbReference>
<dbReference type="Pfam" id="PF04438">
    <property type="entry name" value="zf-HIT"/>
    <property type="match status" value="1"/>
</dbReference>
<feature type="compositionally biased region" description="Acidic residues" evidence="1">
    <location>
        <begin position="121"/>
        <end position="132"/>
    </location>
</feature>
<protein>
    <recommendedName>
        <fullName evidence="2">INO80 complex subunit B-like conserved region domain-containing protein</fullName>
    </recommendedName>
</protein>
<dbReference type="CDD" id="cd23021">
    <property type="entry name" value="zf-HIT_IN80B"/>
    <property type="match status" value="1"/>
</dbReference>
<dbReference type="Proteomes" id="UP000230066">
    <property type="component" value="Unassembled WGS sequence"/>
</dbReference>
<gene>
    <name evidence="3" type="ORF">D915_003988</name>
</gene>
<sequence length="422" mass="47497">MHRVLFTFSKEEIMSGSDSDATWPATDDFRSRFLEVDEYEQVRQSINLLRFRPHRGSRCPGSYSPTRKPVESHDNRRLRNRRRVIQDEDTDTDDERPSMGSTRSASKKSAGHQSTMHPDQAVDEEVDSEEDRELFPFRNPKLMTARQLSLKMQRSASAVKQGSGSRSRGLFDPELLTLESLEPPKPVNKPTPEQLLARQQRTARRRESAKRKVEMQKQQTVERLLKINANSVGLSKRGRGRRRGPMGRLGFHPFGPTCPMPSSTDLAISDENDEDDGEDDDDRDDHDDEDEGDQSNGNSQRDTSEAKRAESAELSARLMLAEQHSLSATMMDPHPGYIRWLSSSKLTPANRVCVGPGSVVYPFSELSCTPVSVASRQLCALGCGRFKRYTCSTTGRPLCSLSCYKQSMANFSKVRSTEQSCA</sequence>
<feature type="compositionally biased region" description="Basic and acidic residues" evidence="1">
    <location>
        <begin position="68"/>
        <end position="77"/>
    </location>
</feature>
<dbReference type="SMART" id="SM01406">
    <property type="entry name" value="PAPA-1"/>
    <property type="match status" value="1"/>
</dbReference>
<proteinExistence type="predicted"/>
<feature type="compositionally biased region" description="Acidic residues" evidence="1">
    <location>
        <begin position="268"/>
        <end position="293"/>
    </location>
</feature>
<dbReference type="EMBL" id="JXXN02001172">
    <property type="protein sequence ID" value="THD25371.1"/>
    <property type="molecule type" value="Genomic_DNA"/>
</dbReference>
<accession>A0A4E0RFL4</accession>
<name>A0A4E0RFL4_FASHE</name>
<comment type="caution">
    <text evidence="3">The sequence shown here is derived from an EMBL/GenBank/DDBJ whole genome shotgun (WGS) entry which is preliminary data.</text>
</comment>
<organism evidence="3 4">
    <name type="scientific">Fasciola hepatica</name>
    <name type="common">Liver fluke</name>
    <dbReference type="NCBI Taxonomy" id="6192"/>
    <lineage>
        <taxon>Eukaryota</taxon>
        <taxon>Metazoa</taxon>
        <taxon>Spiralia</taxon>
        <taxon>Lophotrochozoa</taxon>
        <taxon>Platyhelminthes</taxon>
        <taxon>Trematoda</taxon>
        <taxon>Digenea</taxon>
        <taxon>Plagiorchiida</taxon>
        <taxon>Echinostomata</taxon>
        <taxon>Echinostomatoidea</taxon>
        <taxon>Fasciolidae</taxon>
        <taxon>Fasciola</taxon>
    </lineage>
</organism>
<dbReference type="InterPro" id="IPR006880">
    <property type="entry name" value="INO80B_C"/>
</dbReference>
<feature type="region of interest" description="Disordered" evidence="1">
    <location>
        <begin position="232"/>
        <end position="312"/>
    </location>
</feature>
<reference evidence="3" key="1">
    <citation type="submission" date="2019-03" db="EMBL/GenBank/DDBJ databases">
        <title>Improved annotation for the trematode Fasciola hepatica.</title>
        <authorList>
            <person name="Choi Y.-J."/>
            <person name="Martin J."/>
            <person name="Mitreva M."/>
        </authorList>
    </citation>
    <scope>NUCLEOTIDE SEQUENCE [LARGE SCALE GENOMIC DNA]</scope>
</reference>
<evidence type="ECO:0000313" key="4">
    <source>
        <dbReference type="Proteomes" id="UP000230066"/>
    </source>
</evidence>
<evidence type="ECO:0000259" key="2">
    <source>
        <dbReference type="SMART" id="SM01406"/>
    </source>
</evidence>
<feature type="domain" description="INO80 complex subunit B-like conserved region" evidence="2">
    <location>
        <begin position="193"/>
        <end position="352"/>
    </location>
</feature>
<keyword evidence="4" id="KW-1185">Reference proteome</keyword>
<evidence type="ECO:0000256" key="1">
    <source>
        <dbReference type="SAM" id="MobiDB-lite"/>
    </source>
</evidence>
<dbReference type="InterPro" id="IPR007529">
    <property type="entry name" value="Znf_HIT"/>
</dbReference>